<dbReference type="Pfam" id="PF15074">
    <property type="entry name" value="CFAP90"/>
    <property type="match status" value="1"/>
</dbReference>
<evidence type="ECO:0000313" key="1">
    <source>
        <dbReference type="EMBL" id="KAL0114690.1"/>
    </source>
</evidence>
<protein>
    <submittedName>
        <fullName evidence="1">Uncharacterized protein</fullName>
    </submittedName>
</protein>
<proteinExistence type="predicted"/>
<dbReference type="EMBL" id="JADYXP020000011">
    <property type="protein sequence ID" value="KAL0114690.1"/>
    <property type="molecule type" value="Genomic_DNA"/>
</dbReference>
<keyword evidence="2" id="KW-1185">Reference proteome</keyword>
<organism evidence="1 2">
    <name type="scientific">Cardiocondyla obscurior</name>
    <dbReference type="NCBI Taxonomy" id="286306"/>
    <lineage>
        <taxon>Eukaryota</taxon>
        <taxon>Metazoa</taxon>
        <taxon>Ecdysozoa</taxon>
        <taxon>Arthropoda</taxon>
        <taxon>Hexapoda</taxon>
        <taxon>Insecta</taxon>
        <taxon>Pterygota</taxon>
        <taxon>Neoptera</taxon>
        <taxon>Endopterygota</taxon>
        <taxon>Hymenoptera</taxon>
        <taxon>Apocrita</taxon>
        <taxon>Aculeata</taxon>
        <taxon>Formicoidea</taxon>
        <taxon>Formicidae</taxon>
        <taxon>Myrmicinae</taxon>
        <taxon>Cardiocondyla</taxon>
    </lineage>
</organism>
<comment type="caution">
    <text evidence="1">The sequence shown here is derived from an EMBL/GenBank/DDBJ whole genome shotgun (WGS) entry which is preliminary data.</text>
</comment>
<sequence length="145" mass="17143">MHRVEFVTPWVRMRQWEIKIRNERKRLSVTEPLAERHTTTYFGNYKQEGRIADARSAYDRSHDVTPFDPGKPRCDRANPSLIWAEIHEEDKRHVVPMTANHWYGRPNRVQIDFPDMRFARSTKTRDFYSRGSLILAVNGTERGAS</sequence>
<dbReference type="AlphaFoldDB" id="A0AAW2FL30"/>
<name>A0AAW2FL30_9HYME</name>
<gene>
    <name evidence="1" type="ORF">PUN28_011769</name>
</gene>
<dbReference type="InterPro" id="IPR027901">
    <property type="entry name" value="CFAP90"/>
</dbReference>
<evidence type="ECO:0000313" key="2">
    <source>
        <dbReference type="Proteomes" id="UP001430953"/>
    </source>
</evidence>
<dbReference type="Proteomes" id="UP001430953">
    <property type="component" value="Unassembled WGS sequence"/>
</dbReference>
<accession>A0AAW2FL30</accession>
<reference evidence="1 2" key="1">
    <citation type="submission" date="2023-03" db="EMBL/GenBank/DDBJ databases">
        <title>High recombination rates correlate with genetic variation in Cardiocondyla obscurior ants.</title>
        <authorList>
            <person name="Errbii M."/>
        </authorList>
    </citation>
    <scope>NUCLEOTIDE SEQUENCE [LARGE SCALE GENOMIC DNA]</scope>
    <source>
        <strain evidence="1">Alpha-2009</strain>
        <tissue evidence="1">Whole body</tissue>
    </source>
</reference>